<name>A0A6A4QFL1_LUPAL</name>
<proteinExistence type="predicted"/>
<evidence type="ECO:0000313" key="2">
    <source>
        <dbReference type="Proteomes" id="UP000447434"/>
    </source>
</evidence>
<sequence>MNGTCNTFVASSSARNNNHECSSLCFAGTKTPLLHPPFPPSPLPPEIEKRIKRMLLSSIANTKRNELAPTRAPLHGRTAIGASRCCFHR</sequence>
<gene>
    <name evidence="1" type="ORF">Lalb_Chr06g0168401</name>
</gene>
<protein>
    <submittedName>
        <fullName evidence="1">Uncharacterized protein</fullName>
    </submittedName>
</protein>
<dbReference type="Proteomes" id="UP000447434">
    <property type="component" value="Chromosome 6"/>
</dbReference>
<keyword evidence="2" id="KW-1185">Reference proteome</keyword>
<dbReference type="AlphaFoldDB" id="A0A6A4QFL1"/>
<reference evidence="2" key="1">
    <citation type="journal article" date="2020" name="Nat. Commun.">
        <title>Genome sequence of the cluster root forming white lupin.</title>
        <authorList>
            <person name="Hufnagel B."/>
            <person name="Marques A."/>
            <person name="Soriano A."/>
            <person name="Marques L."/>
            <person name="Divol F."/>
            <person name="Doumas P."/>
            <person name="Sallet E."/>
            <person name="Mancinotti D."/>
            <person name="Carrere S."/>
            <person name="Marande W."/>
            <person name="Arribat S."/>
            <person name="Keller J."/>
            <person name="Huneau C."/>
            <person name="Blein T."/>
            <person name="Aime D."/>
            <person name="Laguerre M."/>
            <person name="Taylor J."/>
            <person name="Schubert V."/>
            <person name="Nelson M."/>
            <person name="Geu-Flores F."/>
            <person name="Crespi M."/>
            <person name="Gallardo-Guerrero K."/>
            <person name="Delaux P.-M."/>
            <person name="Salse J."/>
            <person name="Berges H."/>
            <person name="Guyot R."/>
            <person name="Gouzy J."/>
            <person name="Peret B."/>
        </authorList>
    </citation>
    <scope>NUCLEOTIDE SEQUENCE [LARGE SCALE GENOMIC DNA]</scope>
    <source>
        <strain evidence="2">cv. Amiga</strain>
    </source>
</reference>
<dbReference type="EMBL" id="WOCE01000006">
    <property type="protein sequence ID" value="KAE9612004.1"/>
    <property type="molecule type" value="Genomic_DNA"/>
</dbReference>
<evidence type="ECO:0000313" key="1">
    <source>
        <dbReference type="EMBL" id="KAE9612004.1"/>
    </source>
</evidence>
<comment type="caution">
    <text evidence="1">The sequence shown here is derived from an EMBL/GenBank/DDBJ whole genome shotgun (WGS) entry which is preliminary data.</text>
</comment>
<accession>A0A6A4QFL1</accession>
<organism evidence="1 2">
    <name type="scientific">Lupinus albus</name>
    <name type="common">White lupine</name>
    <name type="synonym">Lupinus termis</name>
    <dbReference type="NCBI Taxonomy" id="3870"/>
    <lineage>
        <taxon>Eukaryota</taxon>
        <taxon>Viridiplantae</taxon>
        <taxon>Streptophyta</taxon>
        <taxon>Embryophyta</taxon>
        <taxon>Tracheophyta</taxon>
        <taxon>Spermatophyta</taxon>
        <taxon>Magnoliopsida</taxon>
        <taxon>eudicotyledons</taxon>
        <taxon>Gunneridae</taxon>
        <taxon>Pentapetalae</taxon>
        <taxon>rosids</taxon>
        <taxon>fabids</taxon>
        <taxon>Fabales</taxon>
        <taxon>Fabaceae</taxon>
        <taxon>Papilionoideae</taxon>
        <taxon>50 kb inversion clade</taxon>
        <taxon>genistoids sensu lato</taxon>
        <taxon>core genistoids</taxon>
        <taxon>Genisteae</taxon>
        <taxon>Lupinus</taxon>
    </lineage>
</organism>